<dbReference type="Gene3D" id="3.40.960.10">
    <property type="entry name" value="VSR Endonuclease"/>
    <property type="match status" value="1"/>
</dbReference>
<evidence type="ECO:0000313" key="1">
    <source>
        <dbReference type="EMBL" id="GGK66562.1"/>
    </source>
</evidence>
<proteinExistence type="predicted"/>
<dbReference type="Proteomes" id="UP000662111">
    <property type="component" value="Unassembled WGS sequence"/>
</dbReference>
<comment type="caution">
    <text evidence="1">The sequence shown here is derived from an EMBL/GenBank/DDBJ whole genome shotgun (WGS) entry which is preliminary data.</text>
</comment>
<dbReference type="EMBL" id="BMLB01000003">
    <property type="protein sequence ID" value="GGK66562.1"/>
    <property type="molecule type" value="Genomic_DNA"/>
</dbReference>
<name>A0ABQ2F9T2_9MICO</name>
<dbReference type="InterPro" id="IPR011335">
    <property type="entry name" value="Restrct_endonuc-II-like"/>
</dbReference>
<reference evidence="2" key="1">
    <citation type="journal article" date="2019" name="Int. J. Syst. Evol. Microbiol.">
        <title>The Global Catalogue of Microorganisms (GCM) 10K type strain sequencing project: providing services to taxonomists for standard genome sequencing and annotation.</title>
        <authorList>
            <consortium name="The Broad Institute Genomics Platform"/>
            <consortium name="The Broad Institute Genome Sequencing Center for Infectious Disease"/>
            <person name="Wu L."/>
            <person name="Ma J."/>
        </authorList>
    </citation>
    <scope>NUCLEOTIDE SEQUENCE [LARGE SCALE GENOMIC DNA]</scope>
    <source>
        <strain evidence="2">CGMCC 1.5362</strain>
    </source>
</reference>
<dbReference type="SUPFAM" id="SSF52980">
    <property type="entry name" value="Restriction endonuclease-like"/>
    <property type="match status" value="1"/>
</dbReference>
<evidence type="ECO:0000313" key="2">
    <source>
        <dbReference type="Proteomes" id="UP000662111"/>
    </source>
</evidence>
<keyword evidence="2" id="KW-1185">Reference proteome</keyword>
<accession>A0ABQ2F9T2</accession>
<protein>
    <recommendedName>
        <fullName evidence="3">DUF559 domain-containing protein</fullName>
    </recommendedName>
</protein>
<gene>
    <name evidence="1" type="ORF">GCM10011509_13580</name>
</gene>
<sequence>MTMTGIDERRPFLRRDGLAAGITRHRLDGPAFHRLFGTVRVSGEVELTPSLLAAGALLLLPDAAVSHHTAARMLGGIVPHTEETHLTVARPQGRRRRPGLRCHVGPAVRTRRVDGLRVTSPEQTFTDLATHLTLVDLVVLGDSLVHRDATSPDRLLEAAAGARGPGTALARGAAALVRKGVESPMETRSRLLLTFGGLPEPRVNEWVTDEHGRRRYRLDLPYPELRLAFEYDGRQHAQDAAQWGWDVGRREWLDGQGWRLIVLRASDVFTTPWATVLRARDALAQRGFDIELPRQPPREFALHFPGRPWAGSR</sequence>
<organism evidence="1 2">
    <name type="scientific">Ornithinimicrobium pekingense</name>
    <dbReference type="NCBI Taxonomy" id="384677"/>
    <lineage>
        <taxon>Bacteria</taxon>
        <taxon>Bacillati</taxon>
        <taxon>Actinomycetota</taxon>
        <taxon>Actinomycetes</taxon>
        <taxon>Micrococcales</taxon>
        <taxon>Ornithinimicrobiaceae</taxon>
        <taxon>Ornithinimicrobium</taxon>
    </lineage>
</organism>
<evidence type="ECO:0008006" key="3">
    <source>
        <dbReference type="Google" id="ProtNLM"/>
    </source>
</evidence>